<dbReference type="SUPFAM" id="SSF51905">
    <property type="entry name" value="FAD/NAD(P)-binding domain"/>
    <property type="match status" value="1"/>
</dbReference>
<comment type="pathway">
    <text evidence="2">Siderophore biosynthesis.</text>
</comment>
<evidence type="ECO:0000256" key="2">
    <source>
        <dbReference type="ARBA" id="ARBA00004924"/>
    </source>
</evidence>
<dbReference type="AlphaFoldDB" id="A0A7W9FER6"/>
<keyword evidence="4" id="KW-0285">Flavoprotein</keyword>
<evidence type="ECO:0000313" key="9">
    <source>
        <dbReference type="Proteomes" id="UP000545037"/>
    </source>
</evidence>
<accession>A0A7W9FER6</accession>
<reference evidence="8 9" key="1">
    <citation type="submission" date="2020-08" db="EMBL/GenBank/DDBJ databases">
        <title>Genomic Encyclopedia of Type Strains, Phase IV (KMG-IV): sequencing the most valuable type-strain genomes for metagenomic binning, comparative biology and taxonomic classification.</title>
        <authorList>
            <person name="Goeker M."/>
        </authorList>
    </citation>
    <scope>NUCLEOTIDE SEQUENCE [LARGE SCALE GENOMIC DNA]</scope>
    <source>
        <strain evidence="8 9">DSM 4737</strain>
    </source>
</reference>
<keyword evidence="6" id="KW-0521">NADP</keyword>
<evidence type="ECO:0000256" key="5">
    <source>
        <dbReference type="ARBA" id="ARBA00022827"/>
    </source>
</evidence>
<dbReference type="RefSeq" id="WP_183213513.1">
    <property type="nucleotide sequence ID" value="NZ_JACHOR010000003.1"/>
</dbReference>
<keyword evidence="7" id="KW-0560">Oxidoreductase</keyword>
<dbReference type="InterPro" id="IPR036188">
    <property type="entry name" value="FAD/NAD-bd_sf"/>
</dbReference>
<evidence type="ECO:0000256" key="3">
    <source>
        <dbReference type="ARBA" id="ARBA00007588"/>
    </source>
</evidence>
<evidence type="ECO:0000313" key="8">
    <source>
        <dbReference type="EMBL" id="MBB5746560.1"/>
    </source>
</evidence>
<name>A0A7W9FER6_9CAUL</name>
<comment type="caution">
    <text evidence="8">The sequence shown here is derived from an EMBL/GenBank/DDBJ whole genome shotgun (WGS) entry which is preliminary data.</text>
</comment>
<dbReference type="InterPro" id="IPR025700">
    <property type="entry name" value="Lys/Orn_oxygenase"/>
</dbReference>
<gene>
    <name evidence="8" type="ORF">GGR13_002164</name>
</gene>
<dbReference type="GO" id="GO:0016491">
    <property type="term" value="F:oxidoreductase activity"/>
    <property type="evidence" value="ECO:0007669"/>
    <property type="project" value="UniProtKB-KW"/>
</dbReference>
<keyword evidence="5" id="KW-0274">FAD</keyword>
<organism evidence="8 9">
    <name type="scientific">Brevundimonas variabilis</name>
    <dbReference type="NCBI Taxonomy" id="74312"/>
    <lineage>
        <taxon>Bacteria</taxon>
        <taxon>Pseudomonadati</taxon>
        <taxon>Pseudomonadota</taxon>
        <taxon>Alphaproteobacteria</taxon>
        <taxon>Caulobacterales</taxon>
        <taxon>Caulobacteraceae</taxon>
        <taxon>Brevundimonas</taxon>
    </lineage>
</organism>
<sequence length="444" mass="47984">MTDKMLAIVGGGPKAAAICAKVACLRALYQAPITTVVFEKEELGAHWRGDAGYTDGVQLLCTPAERDLGFPYGGVFGTAVASRMFADHSWAAHLVQAGDYGRWVSDGRRRPSHGLFADYVAGTIRQTAGDIHREDVTSLRREDGAWTVGFVNDDGQRDGFSGFDGVVITGSGPPLAVMGDGANSRRVYDGASFWTFREEIRDIARRAEADEADEDLVIIGAGGTAAAIAGWLVKAGVRKTIRIIGSQPTLYARADSAFENRMFENIEVWRTLSFAKRREFCDRLTRGAVWQAVIEDLTRADNVLYTPGTATGVQLEDAGDSNGALVVTYDISKDPTPPSKTAIPGPPVSAFVVIDARGFDGWWFRDWLVPSLRDRIGANPAGMEEGMAEDLSLPLGRGAPNLHAPGHSRIVHPGYSSLMSLGDMADAILRPYVKAHLDAQTRTR</sequence>
<evidence type="ECO:0000256" key="7">
    <source>
        <dbReference type="ARBA" id="ARBA00023002"/>
    </source>
</evidence>
<evidence type="ECO:0000256" key="1">
    <source>
        <dbReference type="ARBA" id="ARBA00001974"/>
    </source>
</evidence>
<dbReference type="EMBL" id="JACHOR010000003">
    <property type="protein sequence ID" value="MBB5746560.1"/>
    <property type="molecule type" value="Genomic_DNA"/>
</dbReference>
<dbReference type="Gene3D" id="3.50.50.60">
    <property type="entry name" value="FAD/NAD(P)-binding domain"/>
    <property type="match status" value="1"/>
</dbReference>
<evidence type="ECO:0000256" key="6">
    <source>
        <dbReference type="ARBA" id="ARBA00022857"/>
    </source>
</evidence>
<comment type="similarity">
    <text evidence="3">Belongs to the lysine N(6)-hydroxylase/L-ornithine N(5)-oxygenase family.</text>
</comment>
<dbReference type="Pfam" id="PF13434">
    <property type="entry name" value="Lys_Orn_oxgnase"/>
    <property type="match status" value="1"/>
</dbReference>
<dbReference type="Proteomes" id="UP000545037">
    <property type="component" value="Unassembled WGS sequence"/>
</dbReference>
<comment type="cofactor">
    <cofactor evidence="1">
        <name>FAD</name>
        <dbReference type="ChEBI" id="CHEBI:57692"/>
    </cofactor>
</comment>
<protein>
    <submittedName>
        <fullName evidence="8">Mycobactin lysine-N-oxygenase</fullName>
    </submittedName>
</protein>
<evidence type="ECO:0000256" key="4">
    <source>
        <dbReference type="ARBA" id="ARBA00022630"/>
    </source>
</evidence>
<keyword evidence="9" id="KW-1185">Reference proteome</keyword>
<proteinExistence type="inferred from homology"/>